<dbReference type="PANTHER" id="PTHR30349">
    <property type="entry name" value="PHAGE INTEGRASE-RELATED"/>
    <property type="match status" value="1"/>
</dbReference>
<dbReference type="HOGENOM" id="CLU_027562_17_1_9"/>
<evidence type="ECO:0000256" key="3">
    <source>
        <dbReference type="ARBA" id="ARBA00022908"/>
    </source>
</evidence>
<dbReference type="PROSITE" id="PS51898">
    <property type="entry name" value="TYR_RECOMBINASE"/>
    <property type="match status" value="1"/>
</dbReference>
<dbReference type="PROSITE" id="PS51900">
    <property type="entry name" value="CB"/>
    <property type="match status" value="1"/>
</dbReference>
<organism evidence="10 11">
    <name type="scientific">Syntrophomonas wolfei subsp. wolfei (strain DSM 2245B / Goettingen)</name>
    <dbReference type="NCBI Taxonomy" id="335541"/>
    <lineage>
        <taxon>Bacteria</taxon>
        <taxon>Bacillati</taxon>
        <taxon>Bacillota</taxon>
        <taxon>Clostridia</taxon>
        <taxon>Eubacteriales</taxon>
        <taxon>Syntrophomonadaceae</taxon>
        <taxon>Syntrophomonas</taxon>
    </lineage>
</organism>
<dbReference type="InterPro" id="IPR044068">
    <property type="entry name" value="CB"/>
</dbReference>
<dbReference type="STRING" id="335541.Swol_2267"/>
<keyword evidence="5" id="KW-0233">DNA recombination</keyword>
<dbReference type="InterPro" id="IPR002104">
    <property type="entry name" value="Integrase_catalytic"/>
</dbReference>
<evidence type="ECO:0000256" key="5">
    <source>
        <dbReference type="ARBA" id="ARBA00023172"/>
    </source>
</evidence>
<evidence type="ECO:0000313" key="10">
    <source>
        <dbReference type="EMBL" id="ABI69558.1"/>
    </source>
</evidence>
<dbReference type="GO" id="GO:0006310">
    <property type="term" value="P:DNA recombination"/>
    <property type="evidence" value="ECO:0007669"/>
    <property type="project" value="UniProtKB-KW"/>
</dbReference>
<gene>
    <name evidence="10" type="ordered locus">Swol_2267</name>
</gene>
<dbReference type="OrthoDB" id="9803188at2"/>
<dbReference type="InterPro" id="IPR013762">
    <property type="entry name" value="Integrase-like_cat_sf"/>
</dbReference>
<feature type="compositionally biased region" description="Basic and acidic residues" evidence="7">
    <location>
        <begin position="15"/>
        <end position="28"/>
    </location>
</feature>
<evidence type="ECO:0000256" key="7">
    <source>
        <dbReference type="SAM" id="MobiDB-lite"/>
    </source>
</evidence>
<dbReference type="Gene3D" id="1.10.150.130">
    <property type="match status" value="1"/>
</dbReference>
<dbReference type="eggNOG" id="COG0582">
    <property type="taxonomic scope" value="Bacteria"/>
</dbReference>
<evidence type="ECO:0000256" key="2">
    <source>
        <dbReference type="ARBA" id="ARBA00008857"/>
    </source>
</evidence>
<dbReference type="CDD" id="cd01189">
    <property type="entry name" value="INT_ICEBs1_C_like"/>
    <property type="match status" value="1"/>
</dbReference>
<comment type="function">
    <text evidence="1">Site-specific tyrosine recombinase, which acts by catalyzing the cutting and rejoining of the recombining DNA molecules.</text>
</comment>
<keyword evidence="4 6" id="KW-0238">DNA-binding</keyword>
<dbReference type="Pfam" id="PF00589">
    <property type="entry name" value="Phage_integrase"/>
    <property type="match status" value="1"/>
</dbReference>
<feature type="domain" description="Tyr recombinase" evidence="8">
    <location>
        <begin position="175"/>
        <end position="374"/>
    </location>
</feature>
<dbReference type="InterPro" id="IPR050090">
    <property type="entry name" value="Tyrosine_recombinase_XerCD"/>
</dbReference>
<evidence type="ECO:0000313" key="11">
    <source>
        <dbReference type="Proteomes" id="UP000001968"/>
    </source>
</evidence>
<keyword evidence="3" id="KW-0229">DNA integration</keyword>
<feature type="domain" description="Core-binding (CB)" evidence="9">
    <location>
        <begin position="64"/>
        <end position="154"/>
    </location>
</feature>
<dbReference type="Pfam" id="PF14659">
    <property type="entry name" value="Phage_int_SAM_3"/>
    <property type="match status" value="1"/>
</dbReference>
<dbReference type="InterPro" id="IPR011010">
    <property type="entry name" value="DNA_brk_join_enz"/>
</dbReference>
<dbReference type="AlphaFoldDB" id="Q0AUP6"/>
<feature type="region of interest" description="Disordered" evidence="7">
    <location>
        <begin position="15"/>
        <end position="34"/>
    </location>
</feature>
<dbReference type="InterPro" id="IPR028259">
    <property type="entry name" value="AP2-like_int_N"/>
</dbReference>
<dbReference type="RefSeq" id="WP_011641642.1">
    <property type="nucleotide sequence ID" value="NC_008346.1"/>
</dbReference>
<comment type="similarity">
    <text evidence="2">Belongs to the 'phage' integrase family.</text>
</comment>
<dbReference type="InterPro" id="IPR010998">
    <property type="entry name" value="Integrase_recombinase_N"/>
</dbReference>
<sequence>MASIKPYKDQKNEWVLRYDSSDPRTGERRQHKKRFTGTKREANKYLQRILGEIESGSYSDLGNITIKQYLDKWINAYCTPTNLQPKTIRSYTSTINNHIIPHLGRHKLNNLKAAHIADYYALMSKSRTEGGAGLSPTTVLYHHRILHQALKHAVNQDYLKQNPVAKVQPPRKNRPDIKVLSVEQARYLIARYSEEQIYLPVFLALMTGMREAEIAALRWQNVDFDNRTLSVTNALQRQENRLELKEPKTKKSRRSIPVPEQVVVVLKKEKERQDCYREILGEGYDCRGFVCAWEDGKPYDPEWIGKQWAKLVASDDKIPNGVRFHDLRHTHATILLSQNINLKVIQDRLGHESIATTGDIYSHVTPGIQQVAADVLENLFSGKNSTYYSLGP</sequence>
<keyword evidence="11" id="KW-1185">Reference proteome</keyword>
<dbReference type="InterPro" id="IPR004107">
    <property type="entry name" value="Integrase_SAM-like_N"/>
</dbReference>
<accession>Q0AUP6</accession>
<evidence type="ECO:0000259" key="9">
    <source>
        <dbReference type="PROSITE" id="PS51900"/>
    </source>
</evidence>
<dbReference type="EMBL" id="CP000448">
    <property type="protein sequence ID" value="ABI69558.1"/>
    <property type="molecule type" value="Genomic_DNA"/>
</dbReference>
<reference evidence="11" key="1">
    <citation type="journal article" date="2010" name="Environ. Microbiol.">
        <title>The genome of Syntrophomonas wolfei: new insights into syntrophic metabolism and biohydrogen production.</title>
        <authorList>
            <person name="Sieber J.R."/>
            <person name="Sims D.R."/>
            <person name="Han C."/>
            <person name="Kim E."/>
            <person name="Lykidis A."/>
            <person name="Lapidus A.L."/>
            <person name="McDonnald E."/>
            <person name="Rohlin L."/>
            <person name="Culley D.E."/>
            <person name="Gunsalus R."/>
            <person name="McInerney M.J."/>
        </authorList>
    </citation>
    <scope>NUCLEOTIDE SEQUENCE [LARGE SCALE GENOMIC DNA]</scope>
    <source>
        <strain evidence="11">DSM 2245B / Goettingen</strain>
    </source>
</reference>
<evidence type="ECO:0000256" key="1">
    <source>
        <dbReference type="ARBA" id="ARBA00003283"/>
    </source>
</evidence>
<name>Q0AUP6_SYNWW</name>
<dbReference type="Gene3D" id="1.10.443.10">
    <property type="entry name" value="Intergrase catalytic core"/>
    <property type="match status" value="1"/>
</dbReference>
<proteinExistence type="inferred from homology"/>
<evidence type="ECO:0000259" key="8">
    <source>
        <dbReference type="PROSITE" id="PS51898"/>
    </source>
</evidence>
<dbReference type="Proteomes" id="UP000001968">
    <property type="component" value="Chromosome"/>
</dbReference>
<dbReference type="SUPFAM" id="SSF56349">
    <property type="entry name" value="DNA breaking-rejoining enzymes"/>
    <property type="match status" value="1"/>
</dbReference>
<dbReference type="PANTHER" id="PTHR30349:SF64">
    <property type="entry name" value="PROPHAGE INTEGRASE INTD-RELATED"/>
    <property type="match status" value="1"/>
</dbReference>
<dbReference type="GO" id="GO:0003677">
    <property type="term" value="F:DNA binding"/>
    <property type="evidence" value="ECO:0007669"/>
    <property type="project" value="UniProtKB-UniRule"/>
</dbReference>
<protein>
    <submittedName>
        <fullName evidence="10">Phage integrase</fullName>
    </submittedName>
</protein>
<dbReference type="GO" id="GO:0015074">
    <property type="term" value="P:DNA integration"/>
    <property type="evidence" value="ECO:0007669"/>
    <property type="project" value="UniProtKB-KW"/>
</dbReference>
<evidence type="ECO:0000256" key="6">
    <source>
        <dbReference type="PROSITE-ProRule" id="PRU01248"/>
    </source>
</evidence>
<dbReference type="KEGG" id="swo:Swol_2267"/>
<evidence type="ECO:0000256" key="4">
    <source>
        <dbReference type="ARBA" id="ARBA00023125"/>
    </source>
</evidence>
<dbReference type="Pfam" id="PF14657">
    <property type="entry name" value="Arm-DNA-bind_4"/>
    <property type="match status" value="1"/>
</dbReference>